<dbReference type="InterPro" id="IPR001360">
    <property type="entry name" value="Glyco_hydro_1"/>
</dbReference>
<dbReference type="EC" id="3.2.1.21" evidence="3"/>
<comment type="function">
    <text evidence="6">Plays an important role in cellulose degradation. Shows hydrolytic activity against several glycosidic compounds.</text>
</comment>
<evidence type="ECO:0000313" key="8">
    <source>
        <dbReference type="EMBL" id="CAF9929382.1"/>
    </source>
</evidence>
<comment type="catalytic activity">
    <reaction evidence="1">
        <text>Hydrolysis of terminal, non-reducing beta-D-glucosyl residues with release of beta-D-glucose.</text>
        <dbReference type="EC" id="3.2.1.21"/>
    </reaction>
</comment>
<dbReference type="GO" id="GO:0080079">
    <property type="term" value="F:cellobiose glucosidase activity"/>
    <property type="evidence" value="ECO:0007669"/>
    <property type="project" value="UniProtKB-ARBA"/>
</dbReference>
<evidence type="ECO:0000256" key="5">
    <source>
        <dbReference type="ARBA" id="ARBA00023295"/>
    </source>
</evidence>
<evidence type="ECO:0000256" key="7">
    <source>
        <dbReference type="RuleBase" id="RU003690"/>
    </source>
</evidence>
<dbReference type="GO" id="GO:0030245">
    <property type="term" value="P:cellulose catabolic process"/>
    <property type="evidence" value="ECO:0007669"/>
    <property type="project" value="UniProtKB-ARBA"/>
</dbReference>
<dbReference type="FunFam" id="3.20.20.80:FF:000011">
    <property type="entry name" value="Cytosolic beta-glucosidase"/>
    <property type="match status" value="1"/>
</dbReference>
<keyword evidence="9" id="KW-1185">Reference proteome</keyword>
<dbReference type="EMBL" id="CAJPDQ010000032">
    <property type="protein sequence ID" value="CAF9929382.1"/>
    <property type="molecule type" value="Genomic_DNA"/>
</dbReference>
<dbReference type="OrthoDB" id="65569at2759"/>
<comment type="similarity">
    <text evidence="2 7">Belongs to the glycosyl hydrolase 1 family.</text>
</comment>
<dbReference type="InterPro" id="IPR033132">
    <property type="entry name" value="GH_1_N_CS"/>
</dbReference>
<protein>
    <recommendedName>
        <fullName evidence="3">beta-glucosidase</fullName>
        <ecNumber evidence="3">3.2.1.21</ecNumber>
    </recommendedName>
</protein>
<evidence type="ECO:0000313" key="9">
    <source>
        <dbReference type="Proteomes" id="UP000664169"/>
    </source>
</evidence>
<keyword evidence="4" id="KW-0378">Hydrolase</keyword>
<dbReference type="SUPFAM" id="SSF51445">
    <property type="entry name" value="(Trans)glycosidases"/>
    <property type="match status" value="1"/>
</dbReference>
<dbReference type="AlphaFoldDB" id="A0A8H3FQN0"/>
<evidence type="ECO:0000256" key="2">
    <source>
        <dbReference type="ARBA" id="ARBA00010838"/>
    </source>
</evidence>
<dbReference type="InterPro" id="IPR017853">
    <property type="entry name" value="GH"/>
</dbReference>
<dbReference type="PROSITE" id="PS00653">
    <property type="entry name" value="GLYCOSYL_HYDROL_F1_2"/>
    <property type="match status" value="1"/>
</dbReference>
<evidence type="ECO:0000256" key="1">
    <source>
        <dbReference type="ARBA" id="ARBA00000448"/>
    </source>
</evidence>
<reference evidence="8" key="1">
    <citation type="submission" date="2021-03" db="EMBL/GenBank/DDBJ databases">
        <authorList>
            <person name="Tagirdzhanova G."/>
        </authorList>
    </citation>
    <scope>NUCLEOTIDE SEQUENCE</scope>
</reference>
<dbReference type="PRINTS" id="PR00131">
    <property type="entry name" value="GLHYDRLASE1"/>
</dbReference>
<dbReference type="Pfam" id="PF00232">
    <property type="entry name" value="Glyco_hydro_1"/>
    <property type="match status" value="1"/>
</dbReference>
<dbReference type="PANTHER" id="PTHR10353:SF36">
    <property type="entry name" value="LP05116P"/>
    <property type="match status" value="1"/>
</dbReference>
<sequence>MAKAGLPSDFLWGFATASYQIEGSVDVDGRGPSIWDVFCDKGGKIADGSSGAIACDSYRRTAKDIELLRSCGAQAYRFSLSWSRIIPLGGRNDPINQKGLDHYVKFTKDLLDAGIVPLITLFHWDLPQALHERYGGMLNKQEFVADFANYARIVFEALGPYIKYWVTFNEPWCSAVLGYNTGIFAPGRTSDRSKSSEGNSTTECWVVGHSILVAHGAAAKIHREEFKSRYGGEIGIVLNGDWAEPWDSESKEDIEACERRLEFAIGWFADPIYHGDYPASMRKQLGVRLPKWEEKDIALVKGSNDFYGMNTYCANYVRHRTSLPQDDDFEGNVDLLFENQKGEKIGPDTQSAWLKPYPPGFRKLLNWIYHRTGRPKILVTENGTSIKNENDHKLPEILDDDFRVTYYKDYIHAMAEAVAEDGVNVKAYFCWSLLDNFEWADGYETRFGVTYVDYEDEQKRYPKKSAKEVKSIFEKYVGKA</sequence>
<name>A0A8H3FQN0_9LECA</name>
<proteinExistence type="inferred from homology"/>
<comment type="caution">
    <text evidence="8">The sequence shown here is derived from an EMBL/GenBank/DDBJ whole genome shotgun (WGS) entry which is preliminary data.</text>
</comment>
<organism evidence="8 9">
    <name type="scientific">Gomphillus americanus</name>
    <dbReference type="NCBI Taxonomy" id="1940652"/>
    <lineage>
        <taxon>Eukaryota</taxon>
        <taxon>Fungi</taxon>
        <taxon>Dikarya</taxon>
        <taxon>Ascomycota</taxon>
        <taxon>Pezizomycotina</taxon>
        <taxon>Lecanoromycetes</taxon>
        <taxon>OSLEUM clade</taxon>
        <taxon>Ostropomycetidae</taxon>
        <taxon>Ostropales</taxon>
        <taxon>Graphidaceae</taxon>
        <taxon>Gomphilloideae</taxon>
        <taxon>Gomphillus</taxon>
    </lineage>
</organism>
<keyword evidence="5" id="KW-0326">Glycosidase</keyword>
<gene>
    <name evidence="8" type="ORF">GOMPHAMPRED_005386</name>
</gene>
<dbReference type="Proteomes" id="UP000664169">
    <property type="component" value="Unassembled WGS sequence"/>
</dbReference>
<accession>A0A8H3FQN0</accession>
<dbReference type="PANTHER" id="PTHR10353">
    <property type="entry name" value="GLYCOSYL HYDROLASE"/>
    <property type="match status" value="1"/>
</dbReference>
<evidence type="ECO:0000256" key="4">
    <source>
        <dbReference type="ARBA" id="ARBA00022801"/>
    </source>
</evidence>
<evidence type="ECO:0000256" key="3">
    <source>
        <dbReference type="ARBA" id="ARBA00012744"/>
    </source>
</evidence>
<dbReference type="Gene3D" id="3.20.20.80">
    <property type="entry name" value="Glycosidases"/>
    <property type="match status" value="1"/>
</dbReference>
<evidence type="ECO:0000256" key="6">
    <source>
        <dbReference type="ARBA" id="ARBA00056775"/>
    </source>
</evidence>